<dbReference type="GO" id="GO:0016616">
    <property type="term" value="F:oxidoreductase activity, acting on the CH-OH group of donors, NAD or NADP as acceptor"/>
    <property type="evidence" value="ECO:0007669"/>
    <property type="project" value="TreeGrafter"/>
</dbReference>
<comment type="caution">
    <text evidence="2">The sequence shown here is derived from an EMBL/GenBank/DDBJ whole genome shotgun (WGS) entry which is preliminary data.</text>
</comment>
<dbReference type="SMART" id="SM00822">
    <property type="entry name" value="PKS_KR"/>
    <property type="match status" value="1"/>
</dbReference>
<dbReference type="Pfam" id="PF00106">
    <property type="entry name" value="adh_short"/>
    <property type="match status" value="1"/>
</dbReference>
<dbReference type="Gene3D" id="3.40.50.720">
    <property type="entry name" value="NAD(P)-binding Rossmann-like Domain"/>
    <property type="match status" value="1"/>
</dbReference>
<dbReference type="InterPro" id="IPR057326">
    <property type="entry name" value="KR_dom"/>
</dbReference>
<evidence type="ECO:0000313" key="2">
    <source>
        <dbReference type="EMBL" id="PZQ56602.1"/>
    </source>
</evidence>
<dbReference type="SUPFAM" id="SSF51735">
    <property type="entry name" value="NAD(P)-binding Rossmann-fold domains"/>
    <property type="match status" value="1"/>
</dbReference>
<dbReference type="Proteomes" id="UP000249082">
    <property type="component" value="Unassembled WGS sequence"/>
</dbReference>
<dbReference type="PRINTS" id="PR00081">
    <property type="entry name" value="GDHRDH"/>
</dbReference>
<reference evidence="2 3" key="1">
    <citation type="submission" date="2017-08" db="EMBL/GenBank/DDBJ databases">
        <title>Infants hospitalized years apart are colonized by the same room-sourced microbial strains.</title>
        <authorList>
            <person name="Brooks B."/>
            <person name="Olm M.R."/>
            <person name="Firek B.A."/>
            <person name="Baker R."/>
            <person name="Thomas B.C."/>
            <person name="Morowitz M.J."/>
            <person name="Banfield J.F."/>
        </authorList>
    </citation>
    <scope>NUCLEOTIDE SEQUENCE [LARGE SCALE GENOMIC DNA]</scope>
    <source>
        <strain evidence="2">S2_005_002_R2_33</strain>
    </source>
</reference>
<name>A0A2W5NSQ4_9SPHN</name>
<gene>
    <name evidence="2" type="ORF">DI555_04425</name>
</gene>
<dbReference type="PANTHER" id="PTHR45458">
    <property type="entry name" value="SHORT-CHAIN DEHYDROGENASE/REDUCTASE SDR"/>
    <property type="match status" value="1"/>
</dbReference>
<evidence type="ECO:0000313" key="3">
    <source>
        <dbReference type="Proteomes" id="UP000249082"/>
    </source>
</evidence>
<dbReference type="PROSITE" id="PS00061">
    <property type="entry name" value="ADH_SHORT"/>
    <property type="match status" value="1"/>
</dbReference>
<proteinExistence type="predicted"/>
<evidence type="ECO:0000259" key="1">
    <source>
        <dbReference type="SMART" id="SM00822"/>
    </source>
</evidence>
<dbReference type="AlphaFoldDB" id="A0A2W5NSQ4"/>
<dbReference type="PANTHER" id="PTHR45458:SF1">
    <property type="entry name" value="SHORT CHAIN DEHYDROGENASE"/>
    <property type="match status" value="1"/>
</dbReference>
<dbReference type="InterPro" id="IPR002347">
    <property type="entry name" value="SDR_fam"/>
</dbReference>
<protein>
    <submittedName>
        <fullName evidence="2">KR domain-containing protein</fullName>
    </submittedName>
</protein>
<dbReference type="EMBL" id="QFPX01000003">
    <property type="protein sequence ID" value="PZQ56602.1"/>
    <property type="molecule type" value="Genomic_DNA"/>
</dbReference>
<dbReference type="InterPro" id="IPR052184">
    <property type="entry name" value="SDR_enzymes"/>
</dbReference>
<sequence length="228" mass="23671">MANVAITGAGRGIALELVKLHVERGDQVFALLRDPEGAAALKAIAAGSGGSVTLHAMDVGDDASVRDGAADTGDAAIDVLYNVAGVSGSVTSELESADFTDWAEVFNINVSGPMRVFQAFLPRLKAGAKVLSLGSQVGASTWPYPGYEAYAASKAALHRLMHSIALGTRERGIIAVSVHPGWVRTAMGGPQADLTPQESAEGIAALADRLTPEMSGGFYKWNGEPHAW</sequence>
<accession>A0A2W5NSQ4</accession>
<organism evidence="2 3">
    <name type="scientific">Novosphingobium pentaromativorans</name>
    <dbReference type="NCBI Taxonomy" id="205844"/>
    <lineage>
        <taxon>Bacteria</taxon>
        <taxon>Pseudomonadati</taxon>
        <taxon>Pseudomonadota</taxon>
        <taxon>Alphaproteobacteria</taxon>
        <taxon>Sphingomonadales</taxon>
        <taxon>Sphingomonadaceae</taxon>
        <taxon>Novosphingobium</taxon>
    </lineage>
</organism>
<dbReference type="InterPro" id="IPR036291">
    <property type="entry name" value="NAD(P)-bd_dom_sf"/>
</dbReference>
<feature type="domain" description="Ketoreductase" evidence="1">
    <location>
        <begin position="2"/>
        <end position="179"/>
    </location>
</feature>
<dbReference type="InterPro" id="IPR020904">
    <property type="entry name" value="Sc_DH/Rdtase_CS"/>
</dbReference>